<keyword evidence="2" id="KW-1185">Reference proteome</keyword>
<gene>
    <name evidence="1" type="ORF">IPOD504_LOCUS6114</name>
</gene>
<feature type="non-terminal residue" evidence="1">
    <location>
        <position position="67"/>
    </location>
</feature>
<name>A0ABN8I536_9NEOP</name>
<dbReference type="EMBL" id="OW152830">
    <property type="protein sequence ID" value="CAH2048492.1"/>
    <property type="molecule type" value="Genomic_DNA"/>
</dbReference>
<accession>A0ABN8I536</accession>
<evidence type="ECO:0000313" key="2">
    <source>
        <dbReference type="Proteomes" id="UP000837857"/>
    </source>
</evidence>
<evidence type="ECO:0000313" key="1">
    <source>
        <dbReference type="EMBL" id="CAH2048492.1"/>
    </source>
</evidence>
<proteinExistence type="predicted"/>
<reference evidence="1" key="1">
    <citation type="submission" date="2022-03" db="EMBL/GenBank/DDBJ databases">
        <authorList>
            <person name="Martin H S."/>
        </authorList>
    </citation>
    <scope>NUCLEOTIDE SEQUENCE</scope>
</reference>
<protein>
    <submittedName>
        <fullName evidence="1">Uncharacterized protein</fullName>
    </submittedName>
</protein>
<sequence>MLNGSWQPLAAPPLATKVIASKLTTVPSSVTHRGNLNKRFPVEEHGVLLCEGVEKADMNQRSRKKKI</sequence>
<organism evidence="1 2">
    <name type="scientific">Iphiclides podalirius</name>
    <name type="common">scarce swallowtail</name>
    <dbReference type="NCBI Taxonomy" id="110791"/>
    <lineage>
        <taxon>Eukaryota</taxon>
        <taxon>Metazoa</taxon>
        <taxon>Ecdysozoa</taxon>
        <taxon>Arthropoda</taxon>
        <taxon>Hexapoda</taxon>
        <taxon>Insecta</taxon>
        <taxon>Pterygota</taxon>
        <taxon>Neoptera</taxon>
        <taxon>Endopterygota</taxon>
        <taxon>Lepidoptera</taxon>
        <taxon>Glossata</taxon>
        <taxon>Ditrysia</taxon>
        <taxon>Papilionoidea</taxon>
        <taxon>Papilionidae</taxon>
        <taxon>Papilioninae</taxon>
        <taxon>Iphiclides</taxon>
    </lineage>
</organism>
<dbReference type="Proteomes" id="UP000837857">
    <property type="component" value="Chromosome 18"/>
</dbReference>